<gene>
    <name evidence="6" type="ORF">BCR41DRAFT_346992</name>
</gene>
<dbReference type="PROSITE" id="PS00687">
    <property type="entry name" value="ALDEHYDE_DEHYDR_GLU"/>
    <property type="match status" value="1"/>
</dbReference>
<feature type="active site" evidence="3">
    <location>
        <position position="300"/>
    </location>
</feature>
<dbReference type="InterPro" id="IPR029510">
    <property type="entry name" value="Ald_DH_CS_GLU"/>
</dbReference>
<comment type="similarity">
    <text evidence="1 4">Belongs to the aldehyde dehydrogenase family.</text>
</comment>
<dbReference type="SUPFAM" id="SSF53720">
    <property type="entry name" value="ALDH-like"/>
    <property type="match status" value="1"/>
</dbReference>
<evidence type="ECO:0000313" key="7">
    <source>
        <dbReference type="Proteomes" id="UP000193648"/>
    </source>
</evidence>
<evidence type="ECO:0000259" key="5">
    <source>
        <dbReference type="Pfam" id="PF00171"/>
    </source>
</evidence>
<proteinExistence type="inferred from homology"/>
<dbReference type="GO" id="GO:0016620">
    <property type="term" value="F:oxidoreductase activity, acting on the aldehyde or oxo group of donors, NAD or NADP as acceptor"/>
    <property type="evidence" value="ECO:0007669"/>
    <property type="project" value="InterPro"/>
</dbReference>
<keyword evidence="7" id="KW-1185">Reference proteome</keyword>
<dbReference type="InterPro" id="IPR016161">
    <property type="entry name" value="Ald_DH/histidinol_DH"/>
</dbReference>
<dbReference type="OrthoDB" id="310895at2759"/>
<dbReference type="InterPro" id="IPR016160">
    <property type="entry name" value="Ald_DH_CS_CYS"/>
</dbReference>
<dbReference type="FunFam" id="3.40.605.10:FF:000007">
    <property type="entry name" value="NAD/NADP-dependent betaine aldehyde dehydrogenase"/>
    <property type="match status" value="1"/>
</dbReference>
<dbReference type="EMBL" id="MCFF01000005">
    <property type="protein sequence ID" value="ORZ26865.1"/>
    <property type="molecule type" value="Genomic_DNA"/>
</dbReference>
<dbReference type="STRING" id="64571.A0A1Y2GX73"/>
<evidence type="ECO:0000313" key="6">
    <source>
        <dbReference type="EMBL" id="ORZ26865.1"/>
    </source>
</evidence>
<dbReference type="InterPro" id="IPR015590">
    <property type="entry name" value="Aldehyde_DH_dom"/>
</dbReference>
<sequence length="532" mass="58211">MSNRPWFFSSFSTLPSLSFQLFPYFLHFFQTLLPHPTMFSIQTSKGKVSFPRFIGPFINGKFQPTVASSPAQRQLFNPCTEELLETVQEASPEDVDVAVKSAQAALKGPWKNFTGRKRRNVLLDIASAIEKNMWELTVLEAACGKPIGEAKIDIEDSIECFRYFAGHADKIHGDSYPTEENYKTYTIKKPVGVCGLITAFNYPLMLAAWKIAPALACGNTIILKPAPQTPLSSLVLGKLIADHTDLPPGVFNVLPGGDAVGAAIINHKGINKCSFTGSGNVGRKVMAASAESNLKPVTLELGGKSPVIIFADADLDKAVEEVFGGIYSNMGQNCCAGSRLFLEEGIEKDFLAKLKARIEKVKIGNSLDEAYDFGTVVDRVQFDRVMGLIEKGKSEGKAELFHGGKRYGDKGYFIEPTIFRNVDDSSIISKEEIFGPVLSVMKPFKTIEEALERANATPYGLASGVWTRDASKAERCVQELEAGVTWVNCYNLLMTHVPFGGVKESGIGKDLGAEALRAYQTTKGVMERVWIS</sequence>
<dbReference type="InterPro" id="IPR016163">
    <property type="entry name" value="Ald_DH_C"/>
</dbReference>
<dbReference type="FunFam" id="3.40.309.10:FF:000001">
    <property type="entry name" value="Mitochondrial aldehyde dehydrogenase 2"/>
    <property type="match status" value="1"/>
</dbReference>
<evidence type="ECO:0000256" key="1">
    <source>
        <dbReference type="ARBA" id="ARBA00009986"/>
    </source>
</evidence>
<dbReference type="AlphaFoldDB" id="A0A1Y2GX73"/>
<dbReference type="GO" id="GO:0019413">
    <property type="term" value="P:acetate biosynthetic process"/>
    <property type="evidence" value="ECO:0007669"/>
    <property type="project" value="UniProtKB-ARBA"/>
</dbReference>
<evidence type="ECO:0000256" key="4">
    <source>
        <dbReference type="RuleBase" id="RU003345"/>
    </source>
</evidence>
<dbReference type="InParanoid" id="A0A1Y2GX73"/>
<dbReference type="GeneID" id="33564845"/>
<protein>
    <submittedName>
        <fullName evidence="6">Aldehyde dehydrogenase</fullName>
    </submittedName>
</protein>
<dbReference type="PANTHER" id="PTHR11699">
    <property type="entry name" value="ALDEHYDE DEHYDROGENASE-RELATED"/>
    <property type="match status" value="1"/>
</dbReference>
<comment type="caution">
    <text evidence="6">The sequence shown here is derived from an EMBL/GenBank/DDBJ whole genome shotgun (WGS) entry which is preliminary data.</text>
</comment>
<dbReference type="Gene3D" id="3.40.309.10">
    <property type="entry name" value="Aldehyde Dehydrogenase, Chain A, domain 2"/>
    <property type="match status" value="1"/>
</dbReference>
<feature type="domain" description="Aldehyde dehydrogenase" evidence="5">
    <location>
        <begin position="71"/>
        <end position="524"/>
    </location>
</feature>
<dbReference type="Proteomes" id="UP000193648">
    <property type="component" value="Unassembled WGS sequence"/>
</dbReference>
<organism evidence="6 7">
    <name type="scientific">Lobosporangium transversale</name>
    <dbReference type="NCBI Taxonomy" id="64571"/>
    <lineage>
        <taxon>Eukaryota</taxon>
        <taxon>Fungi</taxon>
        <taxon>Fungi incertae sedis</taxon>
        <taxon>Mucoromycota</taxon>
        <taxon>Mortierellomycotina</taxon>
        <taxon>Mortierellomycetes</taxon>
        <taxon>Mortierellales</taxon>
        <taxon>Mortierellaceae</taxon>
        <taxon>Lobosporangium</taxon>
    </lineage>
</organism>
<dbReference type="InterPro" id="IPR016162">
    <property type="entry name" value="Ald_DH_N"/>
</dbReference>
<accession>A0A1Y2GX73</accession>
<name>A0A1Y2GX73_9FUNG</name>
<dbReference type="RefSeq" id="XP_021884612.1">
    <property type="nucleotide sequence ID" value="XM_022023001.1"/>
</dbReference>
<dbReference type="PROSITE" id="PS00070">
    <property type="entry name" value="ALDEHYDE_DEHYDR_CYS"/>
    <property type="match status" value="1"/>
</dbReference>
<dbReference type="Gene3D" id="3.40.605.10">
    <property type="entry name" value="Aldehyde Dehydrogenase, Chain A, domain 1"/>
    <property type="match status" value="1"/>
</dbReference>
<evidence type="ECO:0000256" key="2">
    <source>
        <dbReference type="ARBA" id="ARBA00023002"/>
    </source>
</evidence>
<keyword evidence="2 4" id="KW-0560">Oxidoreductase</keyword>
<reference evidence="6 7" key="1">
    <citation type="submission" date="2016-07" db="EMBL/GenBank/DDBJ databases">
        <title>Pervasive Adenine N6-methylation of Active Genes in Fungi.</title>
        <authorList>
            <consortium name="DOE Joint Genome Institute"/>
            <person name="Mondo S.J."/>
            <person name="Dannebaum R.O."/>
            <person name="Kuo R.C."/>
            <person name="Labutti K."/>
            <person name="Haridas S."/>
            <person name="Kuo A."/>
            <person name="Salamov A."/>
            <person name="Ahrendt S.R."/>
            <person name="Lipzen A."/>
            <person name="Sullivan W."/>
            <person name="Andreopoulos W.B."/>
            <person name="Clum A."/>
            <person name="Lindquist E."/>
            <person name="Daum C."/>
            <person name="Ramamoorthy G.K."/>
            <person name="Gryganskyi A."/>
            <person name="Culley D."/>
            <person name="Magnuson J.K."/>
            <person name="James T.Y."/>
            <person name="O'Malley M.A."/>
            <person name="Stajich J.E."/>
            <person name="Spatafora J.W."/>
            <person name="Visel A."/>
            <person name="Grigoriev I.V."/>
        </authorList>
    </citation>
    <scope>NUCLEOTIDE SEQUENCE [LARGE SCALE GENOMIC DNA]</scope>
    <source>
        <strain evidence="6 7">NRRL 3116</strain>
    </source>
</reference>
<dbReference type="Pfam" id="PF00171">
    <property type="entry name" value="Aldedh"/>
    <property type="match status" value="1"/>
</dbReference>
<dbReference type="FunCoup" id="A0A1Y2GX73">
    <property type="interactions" value="323"/>
</dbReference>
<evidence type="ECO:0000256" key="3">
    <source>
        <dbReference type="PROSITE-ProRule" id="PRU10007"/>
    </source>
</evidence>